<organism evidence="1">
    <name type="scientific">Haptolina ericina</name>
    <dbReference type="NCBI Taxonomy" id="156174"/>
    <lineage>
        <taxon>Eukaryota</taxon>
        <taxon>Haptista</taxon>
        <taxon>Haptophyta</taxon>
        <taxon>Prymnesiophyceae</taxon>
        <taxon>Prymnesiales</taxon>
        <taxon>Prymnesiaceae</taxon>
        <taxon>Haptolina</taxon>
    </lineage>
</organism>
<accession>A0A7S3FE83</accession>
<sequence>MRTSLGFAGEGMRLRDMLASPHNLGRDVFMISCARLLQLALNGLPGCLHSLRSLRDIELQRFDGDQDAASSHAEIDTIAVDDPDVVAACLAGIGMPLALALPLWQRLRRVGLLCELLGRDSTNISGRLLCALGGAATATEPLEAAALHSLWFTLCHREILEHAAVDTLVEALVAVDGAVAALVIRRMFEEGRTTVSAEEWQDELEPVSTSRARLIARELLNDPERAERANTRLVPK</sequence>
<name>A0A7S3FE83_9EUKA</name>
<evidence type="ECO:0000313" key="1">
    <source>
        <dbReference type="EMBL" id="CAE0142666.1"/>
    </source>
</evidence>
<proteinExistence type="predicted"/>
<protein>
    <submittedName>
        <fullName evidence="1">Uncharacterized protein</fullName>
    </submittedName>
</protein>
<reference evidence="1" key="1">
    <citation type="submission" date="2021-01" db="EMBL/GenBank/DDBJ databases">
        <authorList>
            <person name="Corre E."/>
            <person name="Pelletier E."/>
            <person name="Niang G."/>
            <person name="Scheremetjew M."/>
            <person name="Finn R."/>
            <person name="Kale V."/>
            <person name="Holt S."/>
            <person name="Cochrane G."/>
            <person name="Meng A."/>
            <person name="Brown T."/>
            <person name="Cohen L."/>
        </authorList>
    </citation>
    <scope>NUCLEOTIDE SEQUENCE</scope>
    <source>
        <strain evidence="1">CCMP281</strain>
    </source>
</reference>
<dbReference type="AlphaFoldDB" id="A0A7S3FE83"/>
<dbReference type="EMBL" id="HBHX01062324">
    <property type="protein sequence ID" value="CAE0142666.1"/>
    <property type="molecule type" value="Transcribed_RNA"/>
</dbReference>
<gene>
    <name evidence="1" type="ORF">HERI1096_LOCUS34447</name>
</gene>